<keyword evidence="1" id="KW-0560">Oxidoreductase</keyword>
<evidence type="ECO:0000313" key="3">
    <source>
        <dbReference type="EMBL" id="QIZ20510.1"/>
    </source>
</evidence>
<accession>A0A6H1Q1X8</accession>
<organism evidence="3 4">
    <name type="scientific">Candidatus Pelagibacter giovannonii</name>
    <dbReference type="NCBI Taxonomy" id="2563896"/>
    <lineage>
        <taxon>Bacteria</taxon>
        <taxon>Pseudomonadati</taxon>
        <taxon>Pseudomonadota</taxon>
        <taxon>Alphaproteobacteria</taxon>
        <taxon>Candidatus Pelagibacterales</taxon>
        <taxon>Candidatus Pelagibacteraceae</taxon>
        <taxon>Candidatus Pelagibacter</taxon>
    </lineage>
</organism>
<dbReference type="Pfam" id="PF01266">
    <property type="entry name" value="DAO"/>
    <property type="match status" value="1"/>
</dbReference>
<sequence length="434" mass="48932">MNVVNDTCCSWINDLDRRSNIKNLDKDKSCDWLIVGAGYTGLSAARKLSELHPNKKIIIVDAQLAGEGASGRNSGYLVDTTLNDGFTSNKELSNYKKKTDIYKLGIDVVKKFIKEHQVDCEWNDSGKYFASSNEKDRKILENFSKTLLKLNFEHNILEKDELGKRLGTNFYKLALYTKGGILLHPGKLVRAMVDTLSGNVELLENTQLNEWSKNSDTIICKFNNHKIITKNIIFCTNGFLKSLGIKNNYNFPLTLTASMTRSLTDTEFKSIGEPKEWGVLPVRPMGATIRMTKDKRILIRNTAEVHSPFKMSKSDLDKRSFNQKLGIKKRFPSLSDNIIESSWSGIVSRTRNSSQIFDKIDNNVFVAGCYNGSGIGVGTLFGEQIAIKASNENSDEIEIIESRSKPTWLPPQPFLNIGVKTRLAYERFKSRSDI</sequence>
<dbReference type="GO" id="GO:0016491">
    <property type="term" value="F:oxidoreductase activity"/>
    <property type="evidence" value="ECO:0007669"/>
    <property type="project" value="UniProtKB-KW"/>
</dbReference>
<dbReference type="AlphaFoldDB" id="A0A6H1Q1X8"/>
<feature type="domain" description="FAD dependent oxidoreductase" evidence="2">
    <location>
        <begin position="31"/>
        <end position="386"/>
    </location>
</feature>
<dbReference type="KEGG" id="peg:E5R92_01760"/>
<dbReference type="InterPro" id="IPR006076">
    <property type="entry name" value="FAD-dep_OxRdtase"/>
</dbReference>
<keyword evidence="4" id="KW-1185">Reference proteome</keyword>
<protein>
    <submittedName>
        <fullName evidence="3">FAD-binding oxidoreductase</fullName>
    </submittedName>
</protein>
<dbReference type="RefSeq" id="WP_168606403.1">
    <property type="nucleotide sequence ID" value="NZ_CP038852.1"/>
</dbReference>
<dbReference type="Proteomes" id="UP000501094">
    <property type="component" value="Chromosome"/>
</dbReference>
<name>A0A6H1Q1X8_9PROT</name>
<dbReference type="GO" id="GO:0005737">
    <property type="term" value="C:cytoplasm"/>
    <property type="evidence" value="ECO:0007669"/>
    <property type="project" value="TreeGrafter"/>
</dbReference>
<dbReference type="EMBL" id="CP038852">
    <property type="protein sequence ID" value="QIZ20510.1"/>
    <property type="molecule type" value="Genomic_DNA"/>
</dbReference>
<evidence type="ECO:0000256" key="1">
    <source>
        <dbReference type="ARBA" id="ARBA00023002"/>
    </source>
</evidence>
<reference evidence="3 4" key="1">
    <citation type="journal article" date="2020" name="Nat. Microbiol.">
        <title>Lysogenic host-virus interactions in SAR11 marine bacteria.</title>
        <authorList>
            <person name="Morris R.M."/>
            <person name="Cain K.R."/>
            <person name="Hvorecny K.L."/>
            <person name="Kollman J.M."/>
        </authorList>
    </citation>
    <scope>NUCLEOTIDE SEQUENCE [LARGE SCALE GENOMIC DNA]</scope>
    <source>
        <strain evidence="3 4">NP1</strain>
    </source>
</reference>
<dbReference type="PANTHER" id="PTHR13847">
    <property type="entry name" value="SARCOSINE DEHYDROGENASE-RELATED"/>
    <property type="match status" value="1"/>
</dbReference>
<dbReference type="Gene3D" id="3.50.50.60">
    <property type="entry name" value="FAD/NAD(P)-binding domain"/>
    <property type="match status" value="1"/>
</dbReference>
<dbReference type="Gene3D" id="3.30.9.10">
    <property type="entry name" value="D-Amino Acid Oxidase, subunit A, domain 2"/>
    <property type="match status" value="1"/>
</dbReference>
<proteinExistence type="predicted"/>
<dbReference type="SUPFAM" id="SSF51905">
    <property type="entry name" value="FAD/NAD(P)-binding domain"/>
    <property type="match status" value="1"/>
</dbReference>
<dbReference type="InterPro" id="IPR036188">
    <property type="entry name" value="FAD/NAD-bd_sf"/>
</dbReference>
<evidence type="ECO:0000313" key="4">
    <source>
        <dbReference type="Proteomes" id="UP000501094"/>
    </source>
</evidence>
<dbReference type="PANTHER" id="PTHR13847:SF281">
    <property type="entry name" value="FAD DEPENDENT OXIDOREDUCTASE DOMAIN-CONTAINING PROTEIN"/>
    <property type="match status" value="1"/>
</dbReference>
<evidence type="ECO:0000259" key="2">
    <source>
        <dbReference type="Pfam" id="PF01266"/>
    </source>
</evidence>
<gene>
    <name evidence="3" type="ORF">E5R92_01760</name>
</gene>